<sequence>MLLTAPAHAQLVSLMADAGDDADARADAAISALLYRVLTRRPIDGDVVAALVRLLG</sequence>
<evidence type="ECO:0000313" key="1">
    <source>
        <dbReference type="EMBL" id="WEG08896.1"/>
    </source>
</evidence>
<keyword evidence="2" id="KW-1185">Reference proteome</keyword>
<reference evidence="1 2" key="1">
    <citation type="submission" date="2023-03" db="EMBL/GenBank/DDBJ databases">
        <title>Genome sequence of Microbacterium sp. KACC 23027.</title>
        <authorList>
            <person name="Kim S."/>
            <person name="Heo J."/>
            <person name="Kwon S.-W."/>
        </authorList>
    </citation>
    <scope>NUCLEOTIDE SEQUENCE [LARGE SCALE GENOMIC DNA]</scope>
    <source>
        <strain evidence="1 2">KACC 23027</strain>
    </source>
</reference>
<name>A0ABY8C1G4_9MICO</name>
<dbReference type="RefSeq" id="WP_275278223.1">
    <property type="nucleotide sequence ID" value="NZ_CP119108.1"/>
</dbReference>
<dbReference type="EMBL" id="CP119108">
    <property type="protein sequence ID" value="WEG08896.1"/>
    <property type="molecule type" value="Genomic_DNA"/>
</dbReference>
<protein>
    <submittedName>
        <fullName evidence="1">Uncharacterized protein</fullName>
    </submittedName>
</protein>
<dbReference type="Proteomes" id="UP001214553">
    <property type="component" value="Chromosome"/>
</dbReference>
<accession>A0ABY8C1G4</accession>
<evidence type="ECO:0000313" key="2">
    <source>
        <dbReference type="Proteomes" id="UP001214553"/>
    </source>
</evidence>
<gene>
    <name evidence="1" type="ORF">PU630_16895</name>
</gene>
<organism evidence="1 2">
    <name type="scientific">Microbacterium horticulturae</name>
    <dbReference type="NCBI Taxonomy" id="3028316"/>
    <lineage>
        <taxon>Bacteria</taxon>
        <taxon>Bacillati</taxon>
        <taxon>Actinomycetota</taxon>
        <taxon>Actinomycetes</taxon>
        <taxon>Micrococcales</taxon>
        <taxon>Microbacteriaceae</taxon>
        <taxon>Microbacterium</taxon>
    </lineage>
</organism>
<proteinExistence type="predicted"/>